<sequence length="35" mass="3809">MTGAEETEDSELKKGILSKRLIHVFGLYLSVSIGS</sequence>
<protein>
    <submittedName>
        <fullName evidence="1">Uncharacterized protein</fullName>
    </submittedName>
</protein>
<dbReference type="AlphaFoldDB" id="A0A2V0QJB1"/>
<comment type="caution">
    <text evidence="1">The sequence shown here is derived from an EMBL/GenBank/DDBJ whole genome shotgun (WGS) entry which is preliminary data.</text>
</comment>
<proteinExistence type="predicted"/>
<accession>A0A2V0QJB1</accession>
<evidence type="ECO:0000313" key="1">
    <source>
        <dbReference type="EMBL" id="GBH13011.1"/>
    </source>
</evidence>
<evidence type="ECO:0000313" key="2">
    <source>
        <dbReference type="Proteomes" id="UP000247480"/>
    </source>
</evidence>
<name>A0A2V0QJB1_PSESF</name>
<reference evidence="1 2" key="1">
    <citation type="submission" date="2018-04" db="EMBL/GenBank/DDBJ databases">
        <title>Draft genome sequence of Pseudomonas syringae pv. actinidiae biovar 1 strains isolated from kiwifruit in Kagawa prefecture.</title>
        <authorList>
            <person name="Tabuchi M."/>
            <person name="Saito M."/>
            <person name="Fujiwara S."/>
            <person name="Sasa N."/>
            <person name="Akimitsu K."/>
            <person name="Gomi K."/>
            <person name="Konishi-Sugita S."/>
            <person name="Hamano K."/>
            <person name="Kataoka I."/>
        </authorList>
    </citation>
    <scope>NUCLEOTIDE SEQUENCE [LARGE SCALE GENOMIC DNA]</scope>
    <source>
        <strain evidence="1 2">MAFF212206</strain>
    </source>
</reference>
<organism evidence="1 2">
    <name type="scientific">Pseudomonas syringae pv. actinidiae</name>
    <dbReference type="NCBI Taxonomy" id="103796"/>
    <lineage>
        <taxon>Bacteria</taxon>
        <taxon>Pseudomonadati</taxon>
        <taxon>Pseudomonadota</taxon>
        <taxon>Gammaproteobacteria</taxon>
        <taxon>Pseudomonadales</taxon>
        <taxon>Pseudomonadaceae</taxon>
        <taxon>Pseudomonas</taxon>
        <taxon>Pseudomonas syringae</taxon>
    </lineage>
</organism>
<dbReference type="EMBL" id="BGJZ01000337">
    <property type="protein sequence ID" value="GBH13011.1"/>
    <property type="molecule type" value="Genomic_DNA"/>
</dbReference>
<dbReference type="Proteomes" id="UP000247480">
    <property type="component" value="Unassembled WGS sequence"/>
</dbReference>
<gene>
    <name evidence="1" type="ORF">KPSA1_06491</name>
</gene>